<evidence type="ECO:0000313" key="1">
    <source>
        <dbReference type="EMBL" id="CAB36641.1"/>
    </source>
</evidence>
<accession>Q9Z5K3</accession>
<organism evidence="1">
    <name type="scientific">Mycobacterium leprae</name>
    <dbReference type="NCBI Taxonomy" id="1769"/>
    <lineage>
        <taxon>Bacteria</taxon>
        <taxon>Bacillati</taxon>
        <taxon>Actinomycetota</taxon>
        <taxon>Actinomycetes</taxon>
        <taxon>Mycobacteriales</taxon>
        <taxon>Mycobacteriaceae</taxon>
        <taxon>Mycobacterium</taxon>
    </lineage>
</organism>
<dbReference type="EMBL" id="AL035480">
    <property type="protein sequence ID" value="CAB36641.1"/>
    <property type="molecule type" value="Genomic_DNA"/>
</dbReference>
<reference evidence="1" key="2">
    <citation type="submission" date="1999-02" db="EMBL/GenBank/DDBJ databases">
        <authorList>
            <person name="Murphy L."/>
            <person name="Harris D."/>
        </authorList>
    </citation>
    <scope>NUCLEOTIDE SEQUENCE</scope>
</reference>
<dbReference type="AlphaFoldDB" id="Q9Z5K3"/>
<reference evidence="1" key="1">
    <citation type="journal article" date="1993" name="Mol. Microbiol.">
        <title>Use of an ordered cosmid library to deduce the genomic organization of Mycobacterium leprae.</title>
        <authorList>
            <person name="Eiglmeier K."/>
            <person name="Honore N."/>
            <person name="Woods S.A."/>
            <person name="Caudron B."/>
            <person name="Cole S.T."/>
        </authorList>
    </citation>
    <scope>NUCLEOTIDE SEQUENCE</scope>
</reference>
<gene>
    <name evidence="1" type="primary">MLCB12.15c</name>
</gene>
<proteinExistence type="predicted"/>
<sequence>MRTLAEASYGDWSVGLRVAAADHTPDRERINRSRATTPPARRFKGITKGVVDGGGGRLQCVTDIPAAPAISRCCRRFSMSSRRSGLSVTFTMVFAYAGDPTRPDKEGQ</sequence>
<reference evidence="1" key="3">
    <citation type="submission" date="1999-02" db="EMBL/GenBank/DDBJ databases">
        <authorList>
            <person name="James K.D."/>
            <person name="Parkhill J."/>
            <person name="Barrell B.G."/>
            <person name="Rajandream M.A."/>
        </authorList>
    </citation>
    <scope>NUCLEOTIDE SEQUENCE</scope>
</reference>
<protein>
    <submittedName>
        <fullName evidence="1">Uncharacterized protein MLCB12.15c</fullName>
    </submittedName>
</protein>
<name>Q9Z5K3_MYCLR</name>